<organism evidence="1 2">
    <name type="scientific">Paramecium primaurelia</name>
    <dbReference type="NCBI Taxonomy" id="5886"/>
    <lineage>
        <taxon>Eukaryota</taxon>
        <taxon>Sar</taxon>
        <taxon>Alveolata</taxon>
        <taxon>Ciliophora</taxon>
        <taxon>Intramacronucleata</taxon>
        <taxon>Oligohymenophorea</taxon>
        <taxon>Peniculida</taxon>
        <taxon>Parameciidae</taxon>
        <taxon>Paramecium</taxon>
    </lineage>
</organism>
<accession>A0A8S1PZF4</accession>
<reference evidence="1" key="1">
    <citation type="submission" date="2021-01" db="EMBL/GenBank/DDBJ databases">
        <authorList>
            <consortium name="Genoscope - CEA"/>
            <person name="William W."/>
        </authorList>
    </citation>
    <scope>NUCLEOTIDE SEQUENCE</scope>
</reference>
<evidence type="ECO:0000313" key="2">
    <source>
        <dbReference type="Proteomes" id="UP000688137"/>
    </source>
</evidence>
<keyword evidence="2" id="KW-1185">Reference proteome</keyword>
<dbReference type="OMA" id="DTYHYAN"/>
<dbReference type="Proteomes" id="UP000688137">
    <property type="component" value="Unassembled WGS sequence"/>
</dbReference>
<dbReference type="EMBL" id="CAJJDM010000140">
    <property type="protein sequence ID" value="CAD8108604.1"/>
    <property type="molecule type" value="Genomic_DNA"/>
</dbReference>
<protein>
    <submittedName>
        <fullName evidence="1">Uncharacterized protein</fullName>
    </submittedName>
</protein>
<evidence type="ECO:0000313" key="1">
    <source>
        <dbReference type="EMBL" id="CAD8108604.1"/>
    </source>
</evidence>
<name>A0A8S1PZF4_PARPR</name>
<dbReference type="AlphaFoldDB" id="A0A8S1PZF4"/>
<gene>
    <name evidence="1" type="ORF">PPRIM_AZ9-3.1.T1370142</name>
</gene>
<comment type="caution">
    <text evidence="1">The sequence shown here is derived from an EMBL/GenBank/DDBJ whole genome shotgun (WGS) entry which is preliminary data.</text>
</comment>
<proteinExistence type="predicted"/>
<sequence length="136" mass="16657">MDYIYIKQHLDNDPKMQRFIRNRILYQTSDTYHYANYKKRMNQSFDQSIHQTTLQKYNDLSYLVIDKLRQSPTRKSYYSRPTSATQRSPYIFQTLQTQESQAVRNFKRKLNSSKRCAQKQKKQPIEYTCRQYKFIL</sequence>